<dbReference type="EMBL" id="OFTH01000036">
    <property type="protein sequence ID" value="SOZ67980.1"/>
    <property type="molecule type" value="Genomic_DNA"/>
</dbReference>
<evidence type="ECO:0000256" key="1">
    <source>
        <dbReference type="SAM" id="MobiDB-lite"/>
    </source>
</evidence>
<evidence type="ECO:0000313" key="3">
    <source>
        <dbReference type="Proteomes" id="UP000256952"/>
    </source>
</evidence>
<gene>
    <name evidence="2" type="ORF">CBM2613_B110120</name>
</gene>
<comment type="caution">
    <text evidence="2">The sequence shown here is derived from an EMBL/GenBank/DDBJ whole genome shotgun (WGS) entry which is preliminary data.</text>
</comment>
<name>A0A976B0B5_9BURK</name>
<feature type="region of interest" description="Disordered" evidence="1">
    <location>
        <begin position="1"/>
        <end position="34"/>
    </location>
</feature>
<accession>A0A976B0B5</accession>
<dbReference type="AlphaFoldDB" id="A0A976B0B5"/>
<sequence>MPCLPGLAKVKNRTDERPDGANHFTEEAYKRTPS</sequence>
<dbReference type="Proteomes" id="UP000256952">
    <property type="component" value="Chromosome CBM2613_b"/>
</dbReference>
<feature type="compositionally biased region" description="Basic and acidic residues" evidence="1">
    <location>
        <begin position="12"/>
        <end position="34"/>
    </location>
</feature>
<organism evidence="2 3">
    <name type="scientific">Cupriavidus taiwanensis</name>
    <dbReference type="NCBI Taxonomy" id="164546"/>
    <lineage>
        <taxon>Bacteria</taxon>
        <taxon>Pseudomonadati</taxon>
        <taxon>Pseudomonadota</taxon>
        <taxon>Betaproteobacteria</taxon>
        <taxon>Burkholderiales</taxon>
        <taxon>Burkholderiaceae</taxon>
        <taxon>Cupriavidus</taxon>
    </lineage>
</organism>
<evidence type="ECO:0000313" key="2">
    <source>
        <dbReference type="EMBL" id="SOZ67980.1"/>
    </source>
</evidence>
<reference evidence="2 3" key="1">
    <citation type="submission" date="2018-01" db="EMBL/GenBank/DDBJ databases">
        <authorList>
            <person name="Clerissi C."/>
        </authorList>
    </citation>
    <scope>NUCLEOTIDE SEQUENCE [LARGE SCALE GENOMIC DNA]</scope>
    <source>
        <strain evidence="2">Cupriavidus taiwanensis STM 8556</strain>
    </source>
</reference>
<proteinExistence type="predicted"/>
<protein>
    <submittedName>
        <fullName evidence="2">Uncharacterized protein</fullName>
    </submittedName>
</protein>